<keyword evidence="6 10" id="KW-0443">Lipid metabolism</keyword>
<dbReference type="Proteomes" id="UP000784880">
    <property type="component" value="Unassembled WGS sequence"/>
</dbReference>
<dbReference type="Pfam" id="PF02660">
    <property type="entry name" value="G3P_acyltransf"/>
    <property type="match status" value="1"/>
</dbReference>
<keyword evidence="5 10" id="KW-1133">Transmembrane helix</keyword>
<dbReference type="InterPro" id="IPR003811">
    <property type="entry name" value="G3P_acylTferase_PlsY"/>
</dbReference>
<keyword evidence="7 10" id="KW-0472">Membrane</keyword>
<dbReference type="EMBL" id="JAHQCS010000105">
    <property type="protein sequence ID" value="MBU9712602.1"/>
    <property type="molecule type" value="Genomic_DNA"/>
</dbReference>
<proteinExistence type="inferred from homology"/>
<evidence type="ECO:0000256" key="1">
    <source>
        <dbReference type="ARBA" id="ARBA00022475"/>
    </source>
</evidence>
<reference evidence="11 12" key="1">
    <citation type="submission" date="2021-06" db="EMBL/GenBank/DDBJ databases">
        <title>Bacillus sp. RD4P76, an endophyte from a halophyte.</title>
        <authorList>
            <person name="Sun J.-Q."/>
        </authorList>
    </citation>
    <scope>NUCLEOTIDE SEQUENCE [LARGE SCALE GENOMIC DNA]</scope>
    <source>
        <strain evidence="11 12">CGMCC 1.15917</strain>
    </source>
</reference>
<comment type="subunit">
    <text evidence="10">Probably interacts with PlsX.</text>
</comment>
<keyword evidence="11" id="KW-0012">Acyltransferase</keyword>
<dbReference type="GO" id="GO:0004366">
    <property type="term" value="F:glycerol-3-phosphate O-acyltransferase activity"/>
    <property type="evidence" value="ECO:0007669"/>
    <property type="project" value="UniProtKB-EC"/>
</dbReference>
<dbReference type="PANTHER" id="PTHR30309">
    <property type="entry name" value="INNER MEMBRANE PROTEIN YGIH"/>
    <property type="match status" value="1"/>
</dbReference>
<evidence type="ECO:0000256" key="7">
    <source>
        <dbReference type="ARBA" id="ARBA00023136"/>
    </source>
</evidence>
<evidence type="ECO:0000313" key="11">
    <source>
        <dbReference type="EMBL" id="MBU9712602.1"/>
    </source>
</evidence>
<dbReference type="NCBIfam" id="TIGR00023">
    <property type="entry name" value="glycerol-3-phosphate 1-O-acyltransferase PlsY"/>
    <property type="match status" value="1"/>
</dbReference>
<accession>A0ABS6JG32</accession>
<keyword evidence="3 10" id="KW-0808">Transferase</keyword>
<comment type="subcellular location">
    <subcellularLocation>
        <location evidence="10">Cell membrane</location>
        <topology evidence="10">Multi-pass membrane protein</topology>
    </subcellularLocation>
</comment>
<keyword evidence="2 10" id="KW-0444">Lipid biosynthesis</keyword>
<evidence type="ECO:0000256" key="10">
    <source>
        <dbReference type="HAMAP-Rule" id="MF_01043"/>
    </source>
</evidence>
<dbReference type="HAMAP" id="MF_01043">
    <property type="entry name" value="PlsY"/>
    <property type="match status" value="1"/>
</dbReference>
<dbReference type="PANTHER" id="PTHR30309:SF0">
    <property type="entry name" value="GLYCEROL-3-PHOSPHATE ACYLTRANSFERASE-RELATED"/>
    <property type="match status" value="1"/>
</dbReference>
<comment type="caution">
    <text evidence="11">The sequence shown here is derived from an EMBL/GenBank/DDBJ whole genome shotgun (WGS) entry which is preliminary data.</text>
</comment>
<dbReference type="SMART" id="SM01207">
    <property type="entry name" value="G3P_acyltransf"/>
    <property type="match status" value="1"/>
</dbReference>
<evidence type="ECO:0000256" key="4">
    <source>
        <dbReference type="ARBA" id="ARBA00022692"/>
    </source>
</evidence>
<dbReference type="RefSeq" id="WP_217066777.1">
    <property type="nucleotide sequence ID" value="NZ_JAHQCS010000105.1"/>
</dbReference>
<keyword evidence="4 10" id="KW-0812">Transmembrane</keyword>
<evidence type="ECO:0000256" key="5">
    <source>
        <dbReference type="ARBA" id="ARBA00022989"/>
    </source>
</evidence>
<feature type="transmembrane region" description="Helical" evidence="10">
    <location>
        <begin position="84"/>
        <end position="102"/>
    </location>
</feature>
<keyword evidence="9 10" id="KW-1208">Phospholipid metabolism</keyword>
<protein>
    <recommendedName>
        <fullName evidence="10">Glycerol-3-phosphate acyltransferase</fullName>
    </recommendedName>
    <alternativeName>
        <fullName evidence="10">Acyl-PO4 G3P acyltransferase</fullName>
    </alternativeName>
    <alternativeName>
        <fullName evidence="10">Acyl-phosphate--glycerol-3-phosphate acyltransferase</fullName>
    </alternativeName>
    <alternativeName>
        <fullName evidence="10">G3P acyltransferase</fullName>
        <shortName evidence="10">GPAT</shortName>
        <ecNumber evidence="10">2.3.1.275</ecNumber>
    </alternativeName>
    <alternativeName>
        <fullName evidence="10">Lysophosphatidic acid synthase</fullName>
        <shortName evidence="10">LPA synthase</shortName>
    </alternativeName>
</protein>
<feature type="transmembrane region" description="Helical" evidence="10">
    <location>
        <begin position="114"/>
        <end position="136"/>
    </location>
</feature>
<name>A0ABS6JG32_9BACI</name>
<comment type="function">
    <text evidence="10">Catalyzes the transfer of an acyl group from acyl-phosphate (acyl-PO(4)) to glycerol-3-phosphate (G3P) to form lysophosphatidic acid (LPA). This enzyme utilizes acyl-phosphate as fatty acyl donor, but not acyl-CoA or acyl-ACP.</text>
</comment>
<sequence>MIKLGDLSLILLAYLIGSIPFALVVGKLKYGADVRNFGSGNLGATNSVLVLGKKAGILVLLGDVGKGVLATSLPALFQSNVNPVLIGAAVILGHCFPIFAGFRGGKAVAPTAGVLIGYSPILFLIGYMTFILITLVTKYVFMGSLSIGVSLMMHSLYMGDQALALVFLTFSLFMVYLHRKNIINFLANKEVRINDKRIKEYQDNIKEELTASEIANHDTGAS</sequence>
<evidence type="ECO:0000256" key="3">
    <source>
        <dbReference type="ARBA" id="ARBA00022679"/>
    </source>
</evidence>
<evidence type="ECO:0000256" key="8">
    <source>
        <dbReference type="ARBA" id="ARBA00023209"/>
    </source>
</evidence>
<keyword evidence="8 10" id="KW-0594">Phospholipid biosynthesis</keyword>
<comment type="similarity">
    <text evidence="10">Belongs to the PlsY family.</text>
</comment>
<comment type="pathway">
    <text evidence="10">Lipid metabolism; phospholipid metabolism.</text>
</comment>
<evidence type="ECO:0000256" key="6">
    <source>
        <dbReference type="ARBA" id="ARBA00023098"/>
    </source>
</evidence>
<gene>
    <name evidence="10 11" type="primary">plsY</name>
    <name evidence="11" type="ORF">KS419_12700</name>
</gene>
<evidence type="ECO:0000256" key="9">
    <source>
        <dbReference type="ARBA" id="ARBA00023264"/>
    </source>
</evidence>
<comment type="catalytic activity">
    <reaction evidence="10">
        <text>an acyl phosphate + sn-glycerol 3-phosphate = a 1-acyl-sn-glycero-3-phosphate + phosphate</text>
        <dbReference type="Rhea" id="RHEA:34075"/>
        <dbReference type="ChEBI" id="CHEBI:43474"/>
        <dbReference type="ChEBI" id="CHEBI:57597"/>
        <dbReference type="ChEBI" id="CHEBI:57970"/>
        <dbReference type="ChEBI" id="CHEBI:59918"/>
        <dbReference type="EC" id="2.3.1.275"/>
    </reaction>
</comment>
<keyword evidence="12" id="KW-1185">Reference proteome</keyword>
<feature type="transmembrane region" description="Helical" evidence="10">
    <location>
        <begin position="7"/>
        <end position="26"/>
    </location>
</feature>
<evidence type="ECO:0000313" key="12">
    <source>
        <dbReference type="Proteomes" id="UP000784880"/>
    </source>
</evidence>
<evidence type="ECO:0000256" key="2">
    <source>
        <dbReference type="ARBA" id="ARBA00022516"/>
    </source>
</evidence>
<dbReference type="EC" id="2.3.1.275" evidence="10"/>
<organism evidence="11 12">
    <name type="scientific">Evansella tamaricis</name>
    <dbReference type="NCBI Taxonomy" id="2069301"/>
    <lineage>
        <taxon>Bacteria</taxon>
        <taxon>Bacillati</taxon>
        <taxon>Bacillota</taxon>
        <taxon>Bacilli</taxon>
        <taxon>Bacillales</taxon>
        <taxon>Bacillaceae</taxon>
        <taxon>Evansella</taxon>
    </lineage>
</organism>
<keyword evidence="1 10" id="KW-1003">Cell membrane</keyword>
<feature type="transmembrane region" description="Helical" evidence="10">
    <location>
        <begin position="156"/>
        <end position="177"/>
    </location>
</feature>